<dbReference type="InterPro" id="IPR036038">
    <property type="entry name" value="Aminotransferase-like"/>
</dbReference>
<dbReference type="GO" id="GO:0046394">
    <property type="term" value="P:carboxylic acid biosynthetic process"/>
    <property type="evidence" value="ECO:0007669"/>
    <property type="project" value="UniProtKB-ARBA"/>
</dbReference>
<comment type="cofactor">
    <cofactor evidence="1">
        <name>pyridoxal 5'-phosphate</name>
        <dbReference type="ChEBI" id="CHEBI:597326"/>
    </cofactor>
</comment>
<dbReference type="RefSeq" id="WP_269923322.1">
    <property type="nucleotide sequence ID" value="NZ_JAMKBI010000020.1"/>
</dbReference>
<dbReference type="PANTHER" id="PTHR42743:SF11">
    <property type="entry name" value="AMINODEOXYCHORISMATE LYASE"/>
    <property type="match status" value="1"/>
</dbReference>
<evidence type="ECO:0000313" key="5">
    <source>
        <dbReference type="EMBL" id="MCZ8535336.1"/>
    </source>
</evidence>
<sequence length="279" mass="31971">MDAWKDGRLYRSEDLVVSAYDHGFLYGLGFFETFRTYNGQVFLWDAHWNRLCRALEDFRVAMPYEERDILSAVEALTAANNMEDGYFRLNISAGIHDIGLQPSHYKKPTVILYRKALHIAPRGTEKSAVWLDTIRNTPESGIRHKSHHYANNVHARFEVESLASCEGFFLTSEGFVAEGITSNIFWSTNGKVYTPSLETGILAGTTREWMMNCSLFEIEEGFFTKEVLEKADEVFITNAVQEIIPIKQIEEIRFLGNTGAVYKTLHEAYTRCIQAERIE</sequence>
<gene>
    <name evidence="5" type="primary">pabC</name>
    <name evidence="5" type="ORF">M9R61_18705</name>
</gene>
<keyword evidence="5" id="KW-0456">Lyase</keyword>
<keyword evidence="4" id="KW-0663">Pyridoxal phosphate</keyword>
<dbReference type="Gene3D" id="3.30.470.10">
    <property type="match status" value="1"/>
</dbReference>
<dbReference type="AlphaFoldDB" id="A0A9X3RBK9"/>
<dbReference type="InterPro" id="IPR050571">
    <property type="entry name" value="Class-IV_PLP-Dep_Aminotrnsfr"/>
</dbReference>
<dbReference type="InterPro" id="IPR043132">
    <property type="entry name" value="BCAT-like_C"/>
</dbReference>
<dbReference type="GO" id="GO:0008652">
    <property type="term" value="P:amino acid biosynthetic process"/>
    <property type="evidence" value="ECO:0007669"/>
    <property type="project" value="UniProtKB-ARBA"/>
</dbReference>
<dbReference type="GO" id="GO:0008696">
    <property type="term" value="F:4-amino-4-deoxychorismate lyase activity"/>
    <property type="evidence" value="ECO:0007669"/>
    <property type="project" value="UniProtKB-EC"/>
</dbReference>
<evidence type="ECO:0000256" key="1">
    <source>
        <dbReference type="ARBA" id="ARBA00001933"/>
    </source>
</evidence>
<protein>
    <submittedName>
        <fullName evidence="5">Aminodeoxychorismate lyase</fullName>
        <ecNumber evidence="5">4.1.3.38</ecNumber>
    </submittedName>
</protein>
<keyword evidence="6" id="KW-1185">Reference proteome</keyword>
<evidence type="ECO:0000256" key="3">
    <source>
        <dbReference type="ARBA" id="ARBA00011738"/>
    </source>
</evidence>
<dbReference type="Proteomes" id="UP001152172">
    <property type="component" value="Unassembled WGS sequence"/>
</dbReference>
<reference evidence="5" key="1">
    <citation type="submission" date="2022-05" db="EMBL/GenBank/DDBJ databases">
        <authorList>
            <person name="Colautti A."/>
            <person name="Iacumin L."/>
        </authorList>
    </citation>
    <scope>NUCLEOTIDE SEQUENCE</scope>
    <source>
        <strain evidence="5">DSM 30747</strain>
    </source>
</reference>
<dbReference type="NCBIfam" id="NF005800">
    <property type="entry name" value="PRK07650.1"/>
    <property type="match status" value="1"/>
</dbReference>
<dbReference type="EC" id="4.1.3.38" evidence="5"/>
<dbReference type="GO" id="GO:0005829">
    <property type="term" value="C:cytosol"/>
    <property type="evidence" value="ECO:0007669"/>
    <property type="project" value="TreeGrafter"/>
</dbReference>
<evidence type="ECO:0000256" key="4">
    <source>
        <dbReference type="ARBA" id="ARBA00022898"/>
    </source>
</evidence>
<dbReference type="PANTHER" id="PTHR42743">
    <property type="entry name" value="AMINO-ACID AMINOTRANSFERASE"/>
    <property type="match status" value="1"/>
</dbReference>
<evidence type="ECO:0000313" key="6">
    <source>
        <dbReference type="Proteomes" id="UP001152172"/>
    </source>
</evidence>
<evidence type="ECO:0000256" key="2">
    <source>
        <dbReference type="ARBA" id="ARBA00009320"/>
    </source>
</evidence>
<dbReference type="InterPro" id="IPR001544">
    <property type="entry name" value="Aminotrans_IV"/>
</dbReference>
<dbReference type="InterPro" id="IPR043131">
    <property type="entry name" value="BCAT-like_N"/>
</dbReference>
<dbReference type="FunFam" id="3.20.10.10:FF:000002">
    <property type="entry name" value="D-alanine aminotransferase"/>
    <property type="match status" value="1"/>
</dbReference>
<comment type="similarity">
    <text evidence="2">Belongs to the class-IV pyridoxal-phosphate-dependent aminotransferase family.</text>
</comment>
<dbReference type="EMBL" id="JAMKBI010000020">
    <property type="protein sequence ID" value="MCZ8535336.1"/>
    <property type="molecule type" value="Genomic_DNA"/>
</dbReference>
<dbReference type="Gene3D" id="3.20.10.10">
    <property type="entry name" value="D-amino Acid Aminotransferase, subunit A, domain 2"/>
    <property type="match status" value="1"/>
</dbReference>
<proteinExistence type="inferred from homology"/>
<dbReference type="Pfam" id="PF01063">
    <property type="entry name" value="Aminotran_4"/>
    <property type="match status" value="1"/>
</dbReference>
<comment type="subunit">
    <text evidence="3">Homodimer.</text>
</comment>
<dbReference type="SUPFAM" id="SSF56752">
    <property type="entry name" value="D-aminoacid aminotransferase-like PLP-dependent enzymes"/>
    <property type="match status" value="1"/>
</dbReference>
<accession>A0A9X3RBK9</accession>
<comment type="caution">
    <text evidence="5">The sequence shown here is derived from an EMBL/GenBank/DDBJ whole genome shotgun (WGS) entry which is preliminary data.</text>
</comment>
<name>A0A9X3RBK9_9BACI</name>
<organism evidence="5 6">
    <name type="scientific">Psychrobacillus psychrodurans</name>
    <dbReference type="NCBI Taxonomy" id="126157"/>
    <lineage>
        <taxon>Bacteria</taxon>
        <taxon>Bacillati</taxon>
        <taxon>Bacillota</taxon>
        <taxon>Bacilli</taxon>
        <taxon>Bacillales</taxon>
        <taxon>Bacillaceae</taxon>
        <taxon>Psychrobacillus</taxon>
    </lineage>
</organism>